<dbReference type="AlphaFoldDB" id="A0A0E3KPD4"/>
<comment type="similarity">
    <text evidence="1">Belongs to the UPF0228 family.</text>
</comment>
<dbReference type="HOGENOM" id="CLU_106567_0_0_2"/>
<evidence type="ECO:0000256" key="1">
    <source>
        <dbReference type="ARBA" id="ARBA00009746"/>
    </source>
</evidence>
<sequence>MKKKSIYKKLIIAAIIVFLILVIPLVLFASTHVEPNMSVDKENPDGIWTANDTNDSANTNDSIDTKTPVKELQVGGLTIQFEEGVTKPEVKAILENCNLTMYRLNYDVDDYADKYYIKVDENKRDELKKEENWNDPVYPEIPEPRFPEIKKGNYYYILVSEEGLEDESVLKVVEKYNLQIKKFVWCYLHLGDESKYWIPEKDALRMKNELEKNETVLNVFPEYLEG</sequence>
<dbReference type="InterPro" id="IPR008887">
    <property type="entry name" value="UPF0228"/>
</dbReference>
<protein>
    <submittedName>
        <fullName evidence="3">Uncharacterized protein</fullName>
    </submittedName>
</protein>
<dbReference type="Proteomes" id="UP000066529">
    <property type="component" value="Chromosome"/>
</dbReference>
<gene>
    <name evidence="3" type="ORF">MSTHT_0948</name>
</gene>
<reference evidence="3 4" key="1">
    <citation type="submission" date="2014-07" db="EMBL/GenBank/DDBJ databases">
        <title>Methanogenic archaea and the global carbon cycle.</title>
        <authorList>
            <person name="Henriksen J.R."/>
            <person name="Luke J."/>
            <person name="Reinhart S."/>
            <person name="Benedict M.N."/>
            <person name="Youngblut N.D."/>
            <person name="Metcalf M.E."/>
            <person name="Whitaker R.J."/>
            <person name="Metcalf W.W."/>
        </authorList>
    </citation>
    <scope>NUCLEOTIDE SEQUENCE [LARGE SCALE GENOMIC DNA]</scope>
    <source>
        <strain evidence="4">ATCC 43570 / DSM 1825 / OCM 12 / VKM B-1830 / TM-1</strain>
    </source>
</reference>
<evidence type="ECO:0000313" key="3">
    <source>
        <dbReference type="EMBL" id="AKB12706.1"/>
    </source>
</evidence>
<dbReference type="Pfam" id="PF05727">
    <property type="entry name" value="UPF0228"/>
    <property type="match status" value="1"/>
</dbReference>
<name>A0A0E3KPD4_METTT</name>
<dbReference type="GeneID" id="41603735"/>
<feature type="compositionally biased region" description="Low complexity" evidence="2">
    <location>
        <begin position="49"/>
        <end position="62"/>
    </location>
</feature>
<evidence type="ECO:0000313" key="4">
    <source>
        <dbReference type="Proteomes" id="UP000066529"/>
    </source>
</evidence>
<evidence type="ECO:0000256" key="2">
    <source>
        <dbReference type="SAM" id="MobiDB-lite"/>
    </source>
</evidence>
<accession>A0A0E3KPD4</accession>
<organism evidence="3 4">
    <name type="scientific">Methanosarcina thermophila (strain ATCC 43570 / DSM 1825 / OCM 12 / VKM B-1830 / TM-1)</name>
    <dbReference type="NCBI Taxonomy" id="523844"/>
    <lineage>
        <taxon>Archaea</taxon>
        <taxon>Methanobacteriati</taxon>
        <taxon>Methanobacteriota</taxon>
        <taxon>Stenosarchaea group</taxon>
        <taxon>Methanomicrobia</taxon>
        <taxon>Methanosarcinales</taxon>
        <taxon>Methanosarcinaceae</taxon>
        <taxon>Methanosarcina</taxon>
    </lineage>
</organism>
<dbReference type="RefSeq" id="WP_052721834.1">
    <property type="nucleotide sequence ID" value="NZ_CP009501.1"/>
</dbReference>
<dbReference type="KEGG" id="mthr:MSTHT_0948"/>
<dbReference type="EMBL" id="CP009501">
    <property type="protein sequence ID" value="AKB12706.1"/>
    <property type="molecule type" value="Genomic_DNA"/>
</dbReference>
<dbReference type="PATRIC" id="fig|523844.20.peg.1220"/>
<proteinExistence type="inferred from homology"/>
<feature type="region of interest" description="Disordered" evidence="2">
    <location>
        <begin position="44"/>
        <end position="64"/>
    </location>
</feature>